<comment type="caution">
    <text evidence="1">The sequence shown here is derived from an EMBL/GenBank/DDBJ whole genome shotgun (WGS) entry which is preliminary data.</text>
</comment>
<proteinExistence type="predicted"/>
<keyword evidence="2" id="KW-1185">Reference proteome</keyword>
<evidence type="ECO:0000313" key="2">
    <source>
        <dbReference type="Proteomes" id="UP000193781"/>
    </source>
</evidence>
<name>A0A0F5N7B8_9MYCO</name>
<gene>
    <name evidence="1" type="ORF">AWC17_00745</name>
</gene>
<dbReference type="AlphaFoldDB" id="A0A0F5N7B8"/>
<protein>
    <submittedName>
        <fullName evidence="1">Transposase</fullName>
    </submittedName>
</protein>
<dbReference type="STRING" id="244292.ABW17_29445"/>
<organism evidence="1 2">
    <name type="scientific">Mycobacterium nebraskense</name>
    <dbReference type="NCBI Taxonomy" id="244292"/>
    <lineage>
        <taxon>Bacteria</taxon>
        <taxon>Bacillati</taxon>
        <taxon>Actinomycetota</taxon>
        <taxon>Actinomycetes</taxon>
        <taxon>Mycobacteriales</taxon>
        <taxon>Mycobacteriaceae</taxon>
        <taxon>Mycobacterium</taxon>
    </lineage>
</organism>
<reference evidence="1 2" key="1">
    <citation type="submission" date="2016-01" db="EMBL/GenBank/DDBJ databases">
        <title>The new phylogeny of the genus Mycobacterium.</title>
        <authorList>
            <person name="Tarcisio F."/>
            <person name="Conor M."/>
            <person name="Antonella G."/>
            <person name="Elisabetta G."/>
            <person name="Giulia F.S."/>
            <person name="Sara T."/>
            <person name="Anna F."/>
            <person name="Clotilde B."/>
            <person name="Roberto B."/>
            <person name="Veronica D.S."/>
            <person name="Fabio R."/>
            <person name="Monica P."/>
            <person name="Olivier J."/>
            <person name="Enrico T."/>
            <person name="Nicola S."/>
        </authorList>
    </citation>
    <scope>NUCLEOTIDE SEQUENCE [LARGE SCALE GENOMIC DNA]</scope>
    <source>
        <strain evidence="1 2">DSM 44803</strain>
    </source>
</reference>
<dbReference type="Proteomes" id="UP000193781">
    <property type="component" value="Unassembled WGS sequence"/>
</dbReference>
<dbReference type="EMBL" id="LQPH01000035">
    <property type="protein sequence ID" value="ORW32168.1"/>
    <property type="molecule type" value="Genomic_DNA"/>
</dbReference>
<evidence type="ECO:0000313" key="1">
    <source>
        <dbReference type="EMBL" id="ORW32168.1"/>
    </source>
</evidence>
<sequence length="41" mass="4819">MATARRIDWFNHRRLYEYCGDVPPAELEAAYYAQRERAAAS</sequence>
<accession>A0A0F5N7B8</accession>